<dbReference type="SUPFAM" id="SSF81301">
    <property type="entry name" value="Nucleotidyltransferase"/>
    <property type="match status" value="1"/>
</dbReference>
<evidence type="ECO:0000313" key="2">
    <source>
        <dbReference type="Proteomes" id="UP001457282"/>
    </source>
</evidence>
<evidence type="ECO:0008006" key="3">
    <source>
        <dbReference type="Google" id="ProtNLM"/>
    </source>
</evidence>
<dbReference type="Pfam" id="PF13328">
    <property type="entry name" value="HD_4"/>
    <property type="match status" value="1"/>
</dbReference>
<dbReference type="SUPFAM" id="SSF109604">
    <property type="entry name" value="HD-domain/PDEase-like"/>
    <property type="match status" value="1"/>
</dbReference>
<sequence length="380" mass="42569">MASASSMSVSLECVNVCKLSKGEGSAKYDCSMFSCAWKAPRVLTGFLASTAHPPQCSLLSYGRNGRRNRINYLHCSSSLSSDTSYEVSPEGLWEKPTISYLSPEEIELVHNALKLAFEAHDGELELDWESIASGLLHDTVEDTNVVTFERIEEEFGATVRHIVEGETKVVKLGKLKCKGEHDSVQDVKADDLRQMLLAMTEEVRQVIPSIARETLQVFAPLAKCLGFFNCCNLELETFPSCTQILKIMQRLRGKLQTSTKNMRKNFVEANKILMKKIEDDQFLELMTVKTEVRAVCKEPYSIYKAVLKSKGSINEVNQIAQLRIVIKPKPCIGVGPLCTPQQICYHVLGLVHGIWDPYSSNCAFISSITLRRFSLIFIRS</sequence>
<name>A0AAW1YB08_RUBAR</name>
<dbReference type="EMBL" id="JBEDUW010000002">
    <property type="protein sequence ID" value="KAK9945715.1"/>
    <property type="molecule type" value="Genomic_DNA"/>
</dbReference>
<evidence type="ECO:0000313" key="1">
    <source>
        <dbReference type="EMBL" id="KAK9945715.1"/>
    </source>
</evidence>
<organism evidence="1 2">
    <name type="scientific">Rubus argutus</name>
    <name type="common">Southern blackberry</name>
    <dbReference type="NCBI Taxonomy" id="59490"/>
    <lineage>
        <taxon>Eukaryota</taxon>
        <taxon>Viridiplantae</taxon>
        <taxon>Streptophyta</taxon>
        <taxon>Embryophyta</taxon>
        <taxon>Tracheophyta</taxon>
        <taxon>Spermatophyta</taxon>
        <taxon>Magnoliopsida</taxon>
        <taxon>eudicotyledons</taxon>
        <taxon>Gunneridae</taxon>
        <taxon>Pentapetalae</taxon>
        <taxon>rosids</taxon>
        <taxon>fabids</taxon>
        <taxon>Rosales</taxon>
        <taxon>Rosaceae</taxon>
        <taxon>Rosoideae</taxon>
        <taxon>Rosoideae incertae sedis</taxon>
        <taxon>Rubus</taxon>
    </lineage>
</organism>
<accession>A0AAW1YB08</accession>
<dbReference type="Proteomes" id="UP001457282">
    <property type="component" value="Unassembled WGS sequence"/>
</dbReference>
<dbReference type="PANTHER" id="PTHR43061:SF1">
    <property type="entry name" value="GTP DIPHOSPHOKINASE RSH1, CHLOROPLASTIC-RELATED"/>
    <property type="match status" value="1"/>
</dbReference>
<proteinExistence type="predicted"/>
<dbReference type="InterPro" id="IPR043519">
    <property type="entry name" value="NT_sf"/>
</dbReference>
<keyword evidence="2" id="KW-1185">Reference proteome</keyword>
<dbReference type="AlphaFoldDB" id="A0AAW1YB08"/>
<reference evidence="1 2" key="1">
    <citation type="journal article" date="2023" name="G3 (Bethesda)">
        <title>A chromosome-length genome assembly and annotation of blackberry (Rubus argutus, cv. 'Hillquist').</title>
        <authorList>
            <person name="Bruna T."/>
            <person name="Aryal R."/>
            <person name="Dudchenko O."/>
            <person name="Sargent D.J."/>
            <person name="Mead D."/>
            <person name="Buti M."/>
            <person name="Cavallini A."/>
            <person name="Hytonen T."/>
            <person name="Andres J."/>
            <person name="Pham M."/>
            <person name="Weisz D."/>
            <person name="Mascagni F."/>
            <person name="Usai G."/>
            <person name="Natali L."/>
            <person name="Bassil N."/>
            <person name="Fernandez G.E."/>
            <person name="Lomsadze A."/>
            <person name="Armour M."/>
            <person name="Olukolu B."/>
            <person name="Poorten T."/>
            <person name="Britton C."/>
            <person name="Davik J."/>
            <person name="Ashrafi H."/>
            <person name="Aiden E.L."/>
            <person name="Borodovsky M."/>
            <person name="Worthington M."/>
        </authorList>
    </citation>
    <scope>NUCLEOTIDE SEQUENCE [LARGE SCALE GENOMIC DNA]</scope>
    <source>
        <strain evidence="1">PI 553951</strain>
    </source>
</reference>
<dbReference type="PANTHER" id="PTHR43061">
    <property type="entry name" value="GTP DIPHOSPHOKINASE RSH1, CHLOROPLASTIC-RELATED"/>
    <property type="match status" value="1"/>
</dbReference>
<gene>
    <name evidence="1" type="ORF">M0R45_011214</name>
</gene>
<dbReference type="Gene3D" id="3.30.460.10">
    <property type="entry name" value="Beta Polymerase, domain 2"/>
    <property type="match status" value="1"/>
</dbReference>
<comment type="caution">
    <text evidence="1">The sequence shown here is derived from an EMBL/GenBank/DDBJ whole genome shotgun (WGS) entry which is preliminary data.</text>
</comment>
<protein>
    <recommendedName>
        <fullName evidence="3">HD domain-containing protein</fullName>
    </recommendedName>
</protein>
<dbReference type="Gene3D" id="1.10.3210.10">
    <property type="entry name" value="Hypothetical protein af1432"/>
    <property type="match status" value="1"/>
</dbReference>